<reference evidence="2 3" key="1">
    <citation type="submission" date="2016-10" db="EMBL/GenBank/DDBJ databases">
        <title>Comparative genomics uncovers the prolific and rare metabolic potential of the cyanobacterial genus Moorea.</title>
        <authorList>
            <person name="Leao T."/>
            <person name="Castelao G."/>
            <person name="Korobeynikov A."/>
            <person name="Monroe E.A."/>
            <person name="Podell S."/>
            <person name="Glukhov E."/>
            <person name="Allen E."/>
            <person name="Gerwick W.H."/>
            <person name="Gerwick L."/>
        </authorList>
    </citation>
    <scope>NUCLEOTIDE SEQUENCE [LARGE SCALE GENOMIC DNA]</scope>
    <source>
        <strain evidence="2 3">PNG5-198</strain>
    </source>
</reference>
<protein>
    <submittedName>
        <fullName evidence="2">Uncharacterized protein</fullName>
    </submittedName>
</protein>
<organism evidence="2 3">
    <name type="scientific">Moorena bouillonii PNG</name>
    <dbReference type="NCBI Taxonomy" id="568701"/>
    <lineage>
        <taxon>Bacteria</taxon>
        <taxon>Bacillati</taxon>
        <taxon>Cyanobacteriota</taxon>
        <taxon>Cyanophyceae</taxon>
        <taxon>Coleofasciculales</taxon>
        <taxon>Coleofasciculaceae</taxon>
        <taxon>Moorena</taxon>
    </lineage>
</organism>
<keyword evidence="3" id="KW-1185">Reference proteome</keyword>
<evidence type="ECO:0000313" key="3">
    <source>
        <dbReference type="Proteomes" id="UP000186657"/>
    </source>
</evidence>
<dbReference type="Proteomes" id="UP000186657">
    <property type="component" value="Unassembled WGS sequence"/>
</dbReference>
<proteinExistence type="predicted"/>
<feature type="region of interest" description="Disordered" evidence="1">
    <location>
        <begin position="55"/>
        <end position="107"/>
    </location>
</feature>
<gene>
    <name evidence="2" type="ORF">BJP37_17675</name>
</gene>
<dbReference type="EMBL" id="MKZS01000001">
    <property type="protein sequence ID" value="OLT60565.1"/>
    <property type="molecule type" value="Genomic_DNA"/>
</dbReference>
<evidence type="ECO:0000313" key="2">
    <source>
        <dbReference type="EMBL" id="OLT60565.1"/>
    </source>
</evidence>
<name>A0A1U7N3Q0_9CYAN</name>
<feature type="compositionally biased region" description="Basic and acidic residues" evidence="1">
    <location>
        <begin position="73"/>
        <end position="89"/>
    </location>
</feature>
<comment type="caution">
    <text evidence="2">The sequence shown here is derived from an EMBL/GenBank/DDBJ whole genome shotgun (WGS) entry which is preliminary data.</text>
</comment>
<sequence>MSPREIFLEESRVDLKEQIDTFPEDVASLLDTIYYWCTKYPDIFTALSAKLDSMFGSIPGEQQGPAESNPKPQPKDYKTLIKNQMRESFGETTPEATKEQKPSDSSK</sequence>
<accession>A0A1U7N3Q0</accession>
<evidence type="ECO:0000256" key="1">
    <source>
        <dbReference type="SAM" id="MobiDB-lite"/>
    </source>
</evidence>
<feature type="compositionally biased region" description="Basic and acidic residues" evidence="1">
    <location>
        <begin position="96"/>
        <end position="107"/>
    </location>
</feature>
<dbReference type="AlphaFoldDB" id="A0A1U7N3Q0"/>